<dbReference type="CDD" id="cd23992">
    <property type="entry name" value="PBP_GOBP"/>
    <property type="match status" value="1"/>
</dbReference>
<evidence type="ECO:0000313" key="7">
    <source>
        <dbReference type="Proteomes" id="UP000069272"/>
    </source>
</evidence>
<dbReference type="GO" id="GO:0007608">
    <property type="term" value="P:sensory perception of smell"/>
    <property type="evidence" value="ECO:0007669"/>
    <property type="project" value="TreeGrafter"/>
</dbReference>
<keyword evidence="5" id="KW-1015">Disulfide bond</keyword>
<comment type="subcellular location">
    <subcellularLocation>
        <location evidence="1">Secreted</location>
    </subcellularLocation>
</comment>
<dbReference type="RefSeq" id="XP_035780725.1">
    <property type="nucleotide sequence ID" value="XM_035924832.1"/>
</dbReference>
<keyword evidence="3" id="KW-0964">Secreted</keyword>
<name>A0A182FNR8_ANOAL</name>
<dbReference type="Proteomes" id="UP000069272">
    <property type="component" value="Chromosome 2R"/>
</dbReference>
<dbReference type="SUPFAM" id="SSF47565">
    <property type="entry name" value="Insect pheromone/odorant-binding proteins"/>
    <property type="match status" value="1"/>
</dbReference>
<evidence type="ECO:0000313" key="6">
    <source>
        <dbReference type="EnsemblMetazoa" id="AALB008181-PA"/>
    </source>
</evidence>
<dbReference type="FunFam" id="1.10.238.20:FF:000003">
    <property type="entry name" value="AGAP010409-PA"/>
    <property type="match status" value="1"/>
</dbReference>
<accession>A0A182FNR8</accession>
<dbReference type="Gene3D" id="1.10.238.20">
    <property type="entry name" value="Pheromone/general odorant binding protein domain"/>
    <property type="match status" value="1"/>
</dbReference>
<evidence type="ECO:0000256" key="3">
    <source>
        <dbReference type="ARBA" id="ARBA00022525"/>
    </source>
</evidence>
<dbReference type="STRING" id="7167.A0A182FNR8"/>
<dbReference type="GeneID" id="118460484"/>
<comment type="similarity">
    <text evidence="2">Belongs to the PBP/GOBP family.</text>
</comment>
<dbReference type="VEuPathDB" id="VectorBase:AALB20_029608"/>
<proteinExistence type="inferred from homology"/>
<evidence type="ECO:0000256" key="2">
    <source>
        <dbReference type="ARBA" id="ARBA00008098"/>
    </source>
</evidence>
<dbReference type="PANTHER" id="PTHR11857:SF46">
    <property type="entry name" value="GENERAL ODORANT-BINDING PROTEIN 99A-RELATED"/>
    <property type="match status" value="1"/>
</dbReference>
<dbReference type="GO" id="GO:0005549">
    <property type="term" value="F:odorant binding"/>
    <property type="evidence" value="ECO:0007669"/>
    <property type="project" value="InterPro"/>
</dbReference>
<dbReference type="AlphaFoldDB" id="A0A182FNR8"/>
<dbReference type="Pfam" id="PF01395">
    <property type="entry name" value="PBP_GOBP"/>
    <property type="match status" value="1"/>
</dbReference>
<evidence type="ECO:0000256" key="5">
    <source>
        <dbReference type="ARBA" id="ARBA00023157"/>
    </source>
</evidence>
<protein>
    <recommendedName>
        <fullName evidence="8">Odorant-binding protein 11</fullName>
    </recommendedName>
</protein>
<dbReference type="InterPro" id="IPR006170">
    <property type="entry name" value="PBP/GOBP"/>
</dbReference>
<sequence length="198" mass="22210">MAKVAVVLGVIVCSIALLHGATGNPFGHHHQHVVHVPDCPKCAHKVQPVTLVETSPAFRPASFLEFYEIFLDCFNTLRIPLRKYPAYLSGLFPEDAETKCFLRCVAIKLGVYCDEAGADIERHCLQFGLGQCCDEFRSQHELCLQQNSVPCPDRCTAAYKQELCFQEPIAKYLDFHTHQLGHLLHQAKCSNNLPLLHP</sequence>
<evidence type="ECO:0000256" key="4">
    <source>
        <dbReference type="ARBA" id="ARBA00022729"/>
    </source>
</evidence>
<reference evidence="6 7" key="1">
    <citation type="journal article" date="2017" name="G3 (Bethesda)">
        <title>The Physical Genome Mapping of Anopheles albimanus Corrected Scaffold Misassemblies and Identified Interarm Rearrangements in Genus Anopheles.</title>
        <authorList>
            <person name="Artemov G.N."/>
            <person name="Peery A.N."/>
            <person name="Jiang X."/>
            <person name="Tu Z."/>
            <person name="Stegniy V.N."/>
            <person name="Sharakhova M.V."/>
            <person name="Sharakhov I.V."/>
        </authorList>
    </citation>
    <scope>NUCLEOTIDE SEQUENCE [LARGE SCALE GENOMIC DNA]</scope>
    <source>
        <strain evidence="6 7">ALBI9_A</strain>
    </source>
</reference>
<keyword evidence="4" id="KW-0732">Signal</keyword>
<evidence type="ECO:0000256" key="1">
    <source>
        <dbReference type="ARBA" id="ARBA00004613"/>
    </source>
</evidence>
<organism evidence="6 7">
    <name type="scientific">Anopheles albimanus</name>
    <name type="common">New world malaria mosquito</name>
    <dbReference type="NCBI Taxonomy" id="7167"/>
    <lineage>
        <taxon>Eukaryota</taxon>
        <taxon>Metazoa</taxon>
        <taxon>Ecdysozoa</taxon>
        <taxon>Arthropoda</taxon>
        <taxon>Hexapoda</taxon>
        <taxon>Insecta</taxon>
        <taxon>Pterygota</taxon>
        <taxon>Neoptera</taxon>
        <taxon>Endopterygota</taxon>
        <taxon>Diptera</taxon>
        <taxon>Nematocera</taxon>
        <taxon>Culicoidea</taxon>
        <taxon>Culicidae</taxon>
        <taxon>Anophelinae</taxon>
        <taxon>Anopheles</taxon>
    </lineage>
</organism>
<evidence type="ECO:0008006" key="8">
    <source>
        <dbReference type="Google" id="ProtNLM"/>
    </source>
</evidence>
<dbReference type="GO" id="GO:0005615">
    <property type="term" value="C:extracellular space"/>
    <property type="evidence" value="ECO:0007669"/>
    <property type="project" value="TreeGrafter"/>
</dbReference>
<dbReference type="KEGG" id="aali:118460484"/>
<reference evidence="6" key="2">
    <citation type="submission" date="2022-08" db="UniProtKB">
        <authorList>
            <consortium name="EnsemblMetazoa"/>
        </authorList>
    </citation>
    <scope>IDENTIFICATION</scope>
    <source>
        <strain evidence="6">STECLA/ALBI9_A</strain>
    </source>
</reference>
<dbReference type="VEuPathDB" id="VectorBase:AALB008181"/>
<dbReference type="EnsemblMetazoa" id="AALB008181-RA">
    <property type="protein sequence ID" value="AALB008181-PA"/>
    <property type="gene ID" value="AALB008181"/>
</dbReference>
<dbReference type="PANTHER" id="PTHR11857">
    <property type="entry name" value="ODORANT BINDING PROTEIN-RELATED"/>
    <property type="match status" value="1"/>
</dbReference>
<keyword evidence="7" id="KW-1185">Reference proteome</keyword>
<dbReference type="InterPro" id="IPR036728">
    <property type="entry name" value="PBP_GOBP_sf"/>
</dbReference>